<dbReference type="PANTHER" id="PTHR30231:SF37">
    <property type="entry name" value="EXODEOXYRIBONUCLEASE 10"/>
    <property type="match status" value="1"/>
</dbReference>
<dbReference type="Pfam" id="PF00929">
    <property type="entry name" value="RNase_T"/>
    <property type="match status" value="1"/>
</dbReference>
<sequence>MSYVSSIKKDGENIILYKCSEPVPELLLSVEDCVTIGFLDTETTGLDKQNDEIIELALKVVKVEEGTGKIVSTDHEYESFNEPGGHIDEGITLINGITDEMVKGKSIDWSTVDAILQEVDIIVSHNASFDRGFMDRYSTISKNTVWACTIGDIDWLERGFTNTKQELLCHWHGFYFDAHRAMNDVNALIHLVTHQHYNGNRPVLELIGNAGKPLYVIHATDFPYDEIKKNTIKANGYHWNATEKLWYKMVSLTDLENEKEWLTGVVYETYFKGLVEEINIVDKYKS</sequence>
<dbReference type="AlphaFoldDB" id="A0A381XXN6"/>
<dbReference type="SMART" id="SM00479">
    <property type="entry name" value="EXOIII"/>
    <property type="match status" value="1"/>
</dbReference>
<name>A0A381XXN6_9ZZZZ</name>
<dbReference type="GO" id="GO:0003676">
    <property type="term" value="F:nucleic acid binding"/>
    <property type="evidence" value="ECO:0007669"/>
    <property type="project" value="InterPro"/>
</dbReference>
<dbReference type="InterPro" id="IPR013520">
    <property type="entry name" value="Ribonucl_H"/>
</dbReference>
<dbReference type="SUPFAM" id="SSF53098">
    <property type="entry name" value="Ribonuclease H-like"/>
    <property type="match status" value="1"/>
</dbReference>
<organism evidence="2">
    <name type="scientific">marine metagenome</name>
    <dbReference type="NCBI Taxonomy" id="408172"/>
    <lineage>
        <taxon>unclassified sequences</taxon>
        <taxon>metagenomes</taxon>
        <taxon>ecological metagenomes</taxon>
    </lineage>
</organism>
<dbReference type="InterPro" id="IPR012337">
    <property type="entry name" value="RNaseH-like_sf"/>
</dbReference>
<dbReference type="PANTHER" id="PTHR30231">
    <property type="entry name" value="DNA POLYMERASE III SUBUNIT EPSILON"/>
    <property type="match status" value="1"/>
</dbReference>
<dbReference type="GO" id="GO:0045004">
    <property type="term" value="P:DNA replication proofreading"/>
    <property type="evidence" value="ECO:0007669"/>
    <property type="project" value="TreeGrafter"/>
</dbReference>
<dbReference type="GO" id="GO:0008408">
    <property type="term" value="F:3'-5' exonuclease activity"/>
    <property type="evidence" value="ECO:0007669"/>
    <property type="project" value="TreeGrafter"/>
</dbReference>
<evidence type="ECO:0000259" key="1">
    <source>
        <dbReference type="SMART" id="SM00479"/>
    </source>
</evidence>
<dbReference type="GO" id="GO:0005829">
    <property type="term" value="C:cytosol"/>
    <property type="evidence" value="ECO:0007669"/>
    <property type="project" value="TreeGrafter"/>
</dbReference>
<dbReference type="EMBL" id="UINC01016758">
    <property type="protein sequence ID" value="SVA69534.1"/>
    <property type="molecule type" value="Genomic_DNA"/>
</dbReference>
<accession>A0A381XXN6</accession>
<feature type="domain" description="Exonuclease" evidence="1">
    <location>
        <begin position="35"/>
        <end position="201"/>
    </location>
</feature>
<gene>
    <name evidence="2" type="ORF">METZ01_LOCUS122388</name>
</gene>
<evidence type="ECO:0000313" key="2">
    <source>
        <dbReference type="EMBL" id="SVA69534.1"/>
    </source>
</evidence>
<proteinExistence type="predicted"/>
<dbReference type="NCBIfam" id="NF006615">
    <property type="entry name" value="PRK09182.1"/>
    <property type="match status" value="1"/>
</dbReference>
<protein>
    <recommendedName>
        <fullName evidence="1">Exonuclease domain-containing protein</fullName>
    </recommendedName>
</protein>
<dbReference type="CDD" id="cd06127">
    <property type="entry name" value="DEDDh"/>
    <property type="match status" value="1"/>
</dbReference>
<dbReference type="InterPro" id="IPR036397">
    <property type="entry name" value="RNaseH_sf"/>
</dbReference>
<reference evidence="2" key="1">
    <citation type="submission" date="2018-05" db="EMBL/GenBank/DDBJ databases">
        <authorList>
            <person name="Lanie J.A."/>
            <person name="Ng W.-L."/>
            <person name="Kazmierczak K.M."/>
            <person name="Andrzejewski T.M."/>
            <person name="Davidsen T.M."/>
            <person name="Wayne K.J."/>
            <person name="Tettelin H."/>
            <person name="Glass J.I."/>
            <person name="Rusch D."/>
            <person name="Podicherti R."/>
            <person name="Tsui H.-C.T."/>
            <person name="Winkler M.E."/>
        </authorList>
    </citation>
    <scope>NUCLEOTIDE SEQUENCE</scope>
</reference>
<dbReference type="Gene3D" id="3.30.420.10">
    <property type="entry name" value="Ribonuclease H-like superfamily/Ribonuclease H"/>
    <property type="match status" value="1"/>
</dbReference>